<evidence type="ECO:0000256" key="6">
    <source>
        <dbReference type="ARBA" id="ARBA00023136"/>
    </source>
</evidence>
<feature type="disulfide bond" evidence="7">
    <location>
        <begin position="112"/>
        <end position="121"/>
    </location>
</feature>
<accession>A0A1S0UIV9</accession>
<dbReference type="InterPro" id="IPR000175">
    <property type="entry name" value="Na/ntran_symport"/>
</dbReference>
<dbReference type="AlphaFoldDB" id="A0A1S0UIV9"/>
<dbReference type="InParanoid" id="A0A1S0UIV9"/>
<keyword evidence="7" id="KW-1015">Disulfide bond</keyword>
<keyword evidence="6 8" id="KW-0472">Membrane</keyword>
<dbReference type="PANTHER" id="PTHR11616">
    <property type="entry name" value="SODIUM/CHLORIDE DEPENDENT TRANSPORTER"/>
    <property type="match status" value="1"/>
</dbReference>
<evidence type="ECO:0000313" key="9">
    <source>
        <dbReference type="EMBL" id="EJD74817.1"/>
    </source>
</evidence>
<dbReference type="OMA" id="YLFASIR"/>
<keyword evidence="5 8" id="KW-1133">Transmembrane helix</keyword>
<keyword evidence="2" id="KW-0813">Transport</keyword>
<dbReference type="InterPro" id="IPR037272">
    <property type="entry name" value="SNS_sf"/>
</dbReference>
<evidence type="ECO:0000256" key="4">
    <source>
        <dbReference type="ARBA" id="ARBA00022847"/>
    </source>
</evidence>
<dbReference type="GeneID" id="9951528"/>
<sequence length="139" mass="15207">MYMSSDAIDAYSIATLAGAPYAQLLSQSLFTWPLIFVLFTLPAANLLINLGYVSGAGPVLTFARIAPIASGIGWALTWLAGERLFIRSLTAAQNLIYLFASIRKRLDWAIDCDHSYNDQFCIELLRMNVSHGKNATSTG</sequence>
<evidence type="ECO:0000256" key="3">
    <source>
        <dbReference type="ARBA" id="ARBA00022692"/>
    </source>
</evidence>
<evidence type="ECO:0000256" key="2">
    <source>
        <dbReference type="ARBA" id="ARBA00022448"/>
    </source>
</evidence>
<reference evidence="9" key="1">
    <citation type="submission" date="2012-04" db="EMBL/GenBank/DDBJ databases">
        <title>The Genome Sequence of Loa loa.</title>
        <authorList>
            <consortium name="The Broad Institute Genome Sequencing Platform"/>
            <consortium name="Broad Institute Genome Sequencing Center for Infectious Disease"/>
            <person name="Nutman T.B."/>
            <person name="Fink D.L."/>
            <person name="Russ C."/>
            <person name="Young S."/>
            <person name="Zeng Q."/>
            <person name="Gargeya S."/>
            <person name="Alvarado L."/>
            <person name="Berlin A."/>
            <person name="Chapman S.B."/>
            <person name="Chen Z."/>
            <person name="Freedman E."/>
            <person name="Gellesch M."/>
            <person name="Goldberg J."/>
            <person name="Griggs A."/>
            <person name="Gujja S."/>
            <person name="Heilman E.R."/>
            <person name="Heiman D."/>
            <person name="Howarth C."/>
            <person name="Mehta T."/>
            <person name="Neiman D."/>
            <person name="Pearson M."/>
            <person name="Roberts A."/>
            <person name="Saif S."/>
            <person name="Shea T."/>
            <person name="Shenoy N."/>
            <person name="Sisk P."/>
            <person name="Stolte C."/>
            <person name="Sykes S."/>
            <person name="White J."/>
            <person name="Yandava C."/>
            <person name="Haas B."/>
            <person name="Henn M.R."/>
            <person name="Nusbaum C."/>
            <person name="Birren B."/>
        </authorList>
    </citation>
    <scope>NUCLEOTIDE SEQUENCE [LARGE SCALE GENOMIC DNA]</scope>
</reference>
<dbReference type="EMBL" id="JH712216">
    <property type="protein sequence ID" value="EJD74817.1"/>
    <property type="molecule type" value="Genomic_DNA"/>
</dbReference>
<keyword evidence="3 8" id="KW-0812">Transmembrane</keyword>
<gene>
    <name evidence="9" type="ORF">LOAG_17917</name>
</gene>
<dbReference type="SUPFAM" id="SSF161070">
    <property type="entry name" value="SNF-like"/>
    <property type="match status" value="1"/>
</dbReference>
<protein>
    <submittedName>
        <fullName evidence="9">Uncharacterized protein</fullName>
    </submittedName>
</protein>
<dbReference type="RefSeq" id="XP_020305714.1">
    <property type="nucleotide sequence ID" value="XM_020450584.1"/>
</dbReference>
<dbReference type="PANTHER" id="PTHR11616:SF240">
    <property type="entry name" value="BLOATED TUBULES, ISOFORM B-RELATED"/>
    <property type="match status" value="1"/>
</dbReference>
<name>A0A1S0UIV9_LOALO</name>
<dbReference type="Pfam" id="PF00209">
    <property type="entry name" value="SNF"/>
    <property type="match status" value="1"/>
</dbReference>
<dbReference type="GO" id="GO:0005886">
    <property type="term" value="C:plasma membrane"/>
    <property type="evidence" value="ECO:0007669"/>
    <property type="project" value="TreeGrafter"/>
</dbReference>
<keyword evidence="4" id="KW-0769">Symport</keyword>
<dbReference type="GO" id="GO:0015375">
    <property type="term" value="F:glycine:sodium symporter activity"/>
    <property type="evidence" value="ECO:0007669"/>
    <property type="project" value="TreeGrafter"/>
</dbReference>
<comment type="subcellular location">
    <subcellularLocation>
        <location evidence="1">Membrane</location>
        <topology evidence="1">Multi-pass membrane protein</topology>
    </subcellularLocation>
</comment>
<evidence type="ECO:0000256" key="7">
    <source>
        <dbReference type="PIRSR" id="PIRSR600175-2"/>
    </source>
</evidence>
<evidence type="ECO:0000256" key="8">
    <source>
        <dbReference type="SAM" id="Phobius"/>
    </source>
</evidence>
<organism evidence="9">
    <name type="scientific">Loa loa</name>
    <name type="common">Eye worm</name>
    <name type="synonym">Filaria loa</name>
    <dbReference type="NCBI Taxonomy" id="7209"/>
    <lineage>
        <taxon>Eukaryota</taxon>
        <taxon>Metazoa</taxon>
        <taxon>Ecdysozoa</taxon>
        <taxon>Nematoda</taxon>
        <taxon>Chromadorea</taxon>
        <taxon>Rhabditida</taxon>
        <taxon>Spirurina</taxon>
        <taxon>Spiruromorpha</taxon>
        <taxon>Filarioidea</taxon>
        <taxon>Onchocercidae</taxon>
        <taxon>Loa</taxon>
    </lineage>
</organism>
<feature type="transmembrane region" description="Helical" evidence="8">
    <location>
        <begin position="30"/>
        <end position="52"/>
    </location>
</feature>
<proteinExistence type="predicted"/>
<feature type="transmembrane region" description="Helical" evidence="8">
    <location>
        <begin position="59"/>
        <end position="78"/>
    </location>
</feature>
<evidence type="ECO:0000256" key="5">
    <source>
        <dbReference type="ARBA" id="ARBA00022989"/>
    </source>
</evidence>
<dbReference type="CTD" id="9951528"/>
<dbReference type="OrthoDB" id="5782219at2759"/>
<evidence type="ECO:0000256" key="1">
    <source>
        <dbReference type="ARBA" id="ARBA00004141"/>
    </source>
</evidence>
<dbReference type="KEGG" id="loa:LOAG_17917"/>